<feature type="region of interest" description="Disordered" evidence="1">
    <location>
        <begin position="1"/>
        <end position="43"/>
    </location>
</feature>
<evidence type="ECO:0000313" key="3">
    <source>
        <dbReference type="Proteomes" id="UP001213623"/>
    </source>
</evidence>
<protein>
    <submittedName>
        <fullName evidence="2">Uncharacterized protein</fullName>
    </submittedName>
</protein>
<dbReference type="Proteomes" id="UP001213623">
    <property type="component" value="Chromosome 4"/>
</dbReference>
<evidence type="ECO:0000313" key="2">
    <source>
        <dbReference type="EMBL" id="WFD27566.1"/>
    </source>
</evidence>
<organism evidence="2 3">
    <name type="scientific">Malassezia nana</name>
    <dbReference type="NCBI Taxonomy" id="180528"/>
    <lineage>
        <taxon>Eukaryota</taxon>
        <taxon>Fungi</taxon>
        <taxon>Dikarya</taxon>
        <taxon>Basidiomycota</taxon>
        <taxon>Ustilaginomycotina</taxon>
        <taxon>Malasseziomycetes</taxon>
        <taxon>Malasseziales</taxon>
        <taxon>Malasseziaceae</taxon>
        <taxon>Malassezia</taxon>
    </lineage>
</organism>
<name>A0AAF0EMI7_9BASI</name>
<accession>A0AAF0EMI7</accession>
<gene>
    <name evidence="2" type="ORF">MNAN1_002565</name>
</gene>
<evidence type="ECO:0000256" key="1">
    <source>
        <dbReference type="SAM" id="MobiDB-lite"/>
    </source>
</evidence>
<keyword evidence="3" id="KW-1185">Reference proteome</keyword>
<dbReference type="EMBL" id="CP119895">
    <property type="protein sequence ID" value="WFD27566.1"/>
    <property type="molecule type" value="Genomic_DNA"/>
</dbReference>
<proteinExistence type="predicted"/>
<dbReference type="AlphaFoldDB" id="A0AAF0EMI7"/>
<sequence length="162" mass="17102">MAVGAAHGRALPLRSRTRAPPPRAAAEAAERTARTQRGSLLAQHRRQRRLLELGATCFPAERARPVGQAGTAEQAITAVMRQSVSESQAPPVAAERQLHRTSPGVRRLLASRRGANALLDEAATLGHLVRLAALRVLYVAFVATGATSDAWPVASPAAVGRV</sequence>
<reference evidence="2" key="1">
    <citation type="submission" date="2023-03" db="EMBL/GenBank/DDBJ databases">
        <title>Mating type loci evolution in Malassezia.</title>
        <authorList>
            <person name="Coelho M.A."/>
        </authorList>
    </citation>
    <scope>NUCLEOTIDE SEQUENCE</scope>
    <source>
        <strain evidence="2">CBS 9557</strain>
    </source>
</reference>